<proteinExistence type="predicted"/>
<protein>
    <submittedName>
        <fullName evidence="2">Uncharacterized protein</fullName>
    </submittedName>
</protein>
<gene>
    <name evidence="2" type="ORF">F1189_27300</name>
</gene>
<dbReference type="Proteomes" id="UP000325255">
    <property type="component" value="Unassembled WGS sequence"/>
</dbReference>
<accession>A0A5M6IMN4</accession>
<dbReference type="EMBL" id="VWPK01000067">
    <property type="protein sequence ID" value="KAA5608815.1"/>
    <property type="molecule type" value="Genomic_DNA"/>
</dbReference>
<evidence type="ECO:0000256" key="1">
    <source>
        <dbReference type="SAM" id="MobiDB-lite"/>
    </source>
</evidence>
<evidence type="ECO:0000313" key="2">
    <source>
        <dbReference type="EMBL" id="KAA5608815.1"/>
    </source>
</evidence>
<keyword evidence="3" id="KW-1185">Reference proteome</keyword>
<dbReference type="AlphaFoldDB" id="A0A5M6IMN4"/>
<comment type="caution">
    <text evidence="2">The sequence shown here is derived from an EMBL/GenBank/DDBJ whole genome shotgun (WGS) entry which is preliminary data.</text>
</comment>
<feature type="compositionally biased region" description="Basic and acidic residues" evidence="1">
    <location>
        <begin position="13"/>
        <end position="23"/>
    </location>
</feature>
<organism evidence="2 3">
    <name type="scientific">Rhodovastum atsumiense</name>
    <dbReference type="NCBI Taxonomy" id="504468"/>
    <lineage>
        <taxon>Bacteria</taxon>
        <taxon>Pseudomonadati</taxon>
        <taxon>Pseudomonadota</taxon>
        <taxon>Alphaproteobacteria</taxon>
        <taxon>Acetobacterales</taxon>
        <taxon>Acetobacteraceae</taxon>
        <taxon>Rhodovastum</taxon>
    </lineage>
</organism>
<reference evidence="2 3" key="1">
    <citation type="submission" date="2019-09" db="EMBL/GenBank/DDBJ databases">
        <title>Genome sequence of Rhodovastum atsumiense, a diverse member of the Acetobacteraceae family of non-sulfur purple photosynthetic bacteria.</title>
        <authorList>
            <person name="Meyer T."/>
            <person name="Kyndt J."/>
        </authorList>
    </citation>
    <scope>NUCLEOTIDE SEQUENCE [LARGE SCALE GENOMIC DNA]</scope>
    <source>
        <strain evidence="2 3">DSM 21279</strain>
    </source>
</reference>
<name>A0A5M6IMN4_9PROT</name>
<evidence type="ECO:0000313" key="3">
    <source>
        <dbReference type="Proteomes" id="UP000325255"/>
    </source>
</evidence>
<dbReference type="RefSeq" id="WP_150044941.1">
    <property type="nucleotide sequence ID" value="NZ_OW485601.1"/>
</dbReference>
<feature type="region of interest" description="Disordered" evidence="1">
    <location>
        <begin position="1"/>
        <end position="23"/>
    </location>
</feature>
<sequence>MDIRPILLPQAERQARKAKELKSRGYDPDEIAAAMGLRTEIVAELLDQPPGHHGGKAAERRAAR</sequence>